<feature type="region of interest" description="Disordered" evidence="5">
    <location>
        <begin position="43"/>
        <end position="73"/>
    </location>
</feature>
<dbReference type="PRINTS" id="PR00364">
    <property type="entry name" value="DISEASERSIST"/>
</dbReference>
<dbReference type="InterPro" id="IPR042197">
    <property type="entry name" value="Apaf_helical"/>
</dbReference>
<dbReference type="SUPFAM" id="SSF52200">
    <property type="entry name" value="Toll/Interleukin receptor TIR domain"/>
    <property type="match status" value="1"/>
</dbReference>
<feature type="domain" description="TIR" evidence="6">
    <location>
        <begin position="77"/>
        <end position="240"/>
    </location>
</feature>
<dbReference type="Pfam" id="PF01582">
    <property type="entry name" value="TIR"/>
    <property type="match status" value="1"/>
</dbReference>
<evidence type="ECO:0000313" key="8">
    <source>
        <dbReference type="RefSeq" id="XP_048134057.1"/>
    </source>
</evidence>
<dbReference type="SMART" id="SM00255">
    <property type="entry name" value="TIR"/>
    <property type="match status" value="1"/>
</dbReference>
<dbReference type="PROSITE" id="PS50104">
    <property type="entry name" value="TIR"/>
    <property type="match status" value="1"/>
</dbReference>
<feature type="compositionally biased region" description="Basic and acidic residues" evidence="5">
    <location>
        <begin position="63"/>
        <end position="73"/>
    </location>
</feature>
<dbReference type="Pfam" id="PF00400">
    <property type="entry name" value="WD40"/>
    <property type="match status" value="1"/>
</dbReference>
<dbReference type="Pfam" id="PF23282">
    <property type="entry name" value="WHD_ROQ1"/>
    <property type="match status" value="1"/>
</dbReference>
<dbReference type="InterPro" id="IPR044974">
    <property type="entry name" value="Disease_R_plants"/>
</dbReference>
<dbReference type="InterPro" id="IPR027417">
    <property type="entry name" value="P-loop_NTPase"/>
</dbReference>
<dbReference type="Gene3D" id="1.10.8.430">
    <property type="entry name" value="Helical domain of apoptotic protease-activating factors"/>
    <property type="match status" value="1"/>
</dbReference>
<dbReference type="GeneID" id="115729430"/>
<gene>
    <name evidence="8" type="primary">LOC115729430</name>
</gene>
<dbReference type="Pfam" id="PF23598">
    <property type="entry name" value="LRR_14"/>
    <property type="match status" value="1"/>
</dbReference>
<dbReference type="Gene3D" id="2.130.10.10">
    <property type="entry name" value="YVTN repeat-like/Quinoprotein amine dehydrogenase"/>
    <property type="match status" value="1"/>
</dbReference>
<name>A0ABM3HBU8_9MYRT</name>
<dbReference type="InterPro" id="IPR002182">
    <property type="entry name" value="NB-ARC"/>
</dbReference>
<dbReference type="InterPro" id="IPR000157">
    <property type="entry name" value="TIR_dom"/>
</dbReference>
<keyword evidence="2" id="KW-0677">Repeat</keyword>
<reference evidence="8" key="1">
    <citation type="submission" date="2025-08" db="UniProtKB">
        <authorList>
            <consortium name="RefSeq"/>
        </authorList>
    </citation>
    <scope>IDENTIFICATION</scope>
    <source>
        <tissue evidence="8">Leaf</tissue>
    </source>
</reference>
<dbReference type="PROSITE" id="PS50294">
    <property type="entry name" value="WD_REPEATS_REGION"/>
    <property type="match status" value="1"/>
</dbReference>
<dbReference type="Gene3D" id="3.80.10.10">
    <property type="entry name" value="Ribonuclease Inhibitor"/>
    <property type="match status" value="2"/>
</dbReference>
<dbReference type="SUPFAM" id="SSF50978">
    <property type="entry name" value="WD40 repeat-like"/>
    <property type="match status" value="1"/>
</dbReference>
<dbReference type="Gene3D" id="3.40.50.300">
    <property type="entry name" value="P-loop containing nucleotide triphosphate hydrolases"/>
    <property type="match status" value="1"/>
</dbReference>
<evidence type="ECO:0000313" key="7">
    <source>
        <dbReference type="Proteomes" id="UP000827889"/>
    </source>
</evidence>
<keyword evidence="4" id="KW-0853">WD repeat</keyword>
<sequence length="1245" mass="139676">MMYIQSRRRKLVSSFSSFLSNSFLLFSLHFPLDLNCQSNCKRKNTTHSGDPNSEASTSSAPPHGRDYQGGEEQREGNNYEVFLSFRGKDTRNGFTDYLYTSLVDAGIHVFRDNNKLRVGDEFGPELLRSITQSKISIPIISINYASSKWCLRELAHMLKCKKDAGQIVLPIFYKVNPSHVRHLTGRFGDAINAHKKNLDEMTAKEWEEALKEVAALNGWESEKADNGHEGAFVKTVVRKVMSELKRLFLLNVPEELVGTDHTVERIMSFIDANSDMMIIGIYGMGGIGKTTLAKVLYNKLSSHYEYRSFVADIRETSKQQGIPCVQKKLISDIVGELCDVSNVDEGVSVIKSRFTSKKVLILLDDMDDNAHLNALVGDHSWFKAGSVVIITTRNKSILDKVRADHMFPLNELPLHQSLILFSRHAFRKDSPPSDYMDISLAIVSTTGGLPLALEVIASLLSEKTIKAWKDTLKKLEEVPAKEVQATLKISYEALDYGEKQIFLDIACFFIGESQQRPTYMWDDCGFFPGSGIDVLSHMSLIKVEEDGTIRMHDQPRDLGREIVRLENKKEAQKRSRLWEYDDASDVLFSNKGTNKIEALNLKHEDWGDEQTYTAEQFKELTNLRFLQVFITNFAGDFQNLLPQLRWLEWEFCPWDFQMGNFQPKKLVVLDLRASDITEDRGGWGSLKIATGLKVLNLSYCWSLTTTPDLSAFQSLEILTLEYCSKLKEIHPSLGNIKTLVSLNVEGCSQLKELPVGVGRMEELRELLLDDTAIQDIPISRGYLMKLQTLSASNCQLLARLPDSLGNIKTLVSLNVKGCWRLEELPLGVGRMEELRELLLDGTAIQDIPISRGYLMKPQTLSASNCKLLARLPDSMGSLVSLQRLLLSNCPSLREIPYSIGKLAWLTELKLDWSGIVELPDSIWNMQSLRILDIRGTRIFESDAIRILANIQKLRASGCENLEGLPGELVLLNTVSLSQNLEIRSTPELPSCLLARVLSRRLRTPPTNNLAMDYHTADSERVPKRSKPFGISDGVSNLPINNLHVTFNSQSPGQSSYSSDDLPGNVVMTLNQGSPVKSMDFHPAQQILLLVGTDMGDVIVWEVGSRARTAVRNFKVWDLGTCSKALQASPANDSKASINRVMWSPEGILFGVAYSKHIVHIYLYLGGDDIRNHLEIEAHVGSVNDLTFSYSNKQLCVVTCGEDRSIKVWDAVTGAKQHSFEGHEAPVYSMCPHRKKNTEVCGSFAN</sequence>
<dbReference type="SMART" id="SM00320">
    <property type="entry name" value="WD40"/>
    <property type="match status" value="3"/>
</dbReference>
<dbReference type="Pfam" id="PF00931">
    <property type="entry name" value="NB-ARC"/>
    <property type="match status" value="1"/>
</dbReference>
<dbReference type="Gene3D" id="3.40.50.10140">
    <property type="entry name" value="Toll/interleukin-1 receptor homology (TIR) domain"/>
    <property type="match status" value="1"/>
</dbReference>
<dbReference type="InterPro" id="IPR036322">
    <property type="entry name" value="WD40_repeat_dom_sf"/>
</dbReference>
<dbReference type="InterPro" id="IPR058192">
    <property type="entry name" value="WHD_ROQ1-like"/>
</dbReference>
<evidence type="ECO:0000256" key="1">
    <source>
        <dbReference type="ARBA" id="ARBA00022614"/>
    </source>
</evidence>
<dbReference type="InterPro" id="IPR001680">
    <property type="entry name" value="WD40_rpt"/>
</dbReference>
<dbReference type="Proteomes" id="UP000827889">
    <property type="component" value="Chromosome 4"/>
</dbReference>
<dbReference type="PANTHER" id="PTHR11017">
    <property type="entry name" value="LEUCINE-RICH REPEAT-CONTAINING PROTEIN"/>
    <property type="match status" value="1"/>
</dbReference>
<feature type="repeat" description="WD" evidence="4">
    <location>
        <begin position="1175"/>
        <end position="1218"/>
    </location>
</feature>
<dbReference type="InterPro" id="IPR035897">
    <property type="entry name" value="Toll_tir_struct_dom_sf"/>
</dbReference>
<evidence type="ECO:0000256" key="4">
    <source>
        <dbReference type="PROSITE-ProRule" id="PRU00221"/>
    </source>
</evidence>
<protein>
    <submittedName>
        <fullName evidence="8">Disease resistance protein RPV1-like</fullName>
    </submittedName>
</protein>
<dbReference type="SUPFAM" id="SSF52058">
    <property type="entry name" value="L domain-like"/>
    <property type="match status" value="1"/>
</dbReference>
<keyword evidence="1" id="KW-0433">Leucine-rich repeat</keyword>
<feature type="compositionally biased region" description="Polar residues" evidence="5">
    <location>
        <begin position="46"/>
        <end position="60"/>
    </location>
</feature>
<dbReference type="InterPro" id="IPR055414">
    <property type="entry name" value="LRR_R13L4/SHOC2-like"/>
</dbReference>
<dbReference type="SUPFAM" id="SSF52540">
    <property type="entry name" value="P-loop containing nucleoside triphosphate hydrolases"/>
    <property type="match status" value="1"/>
</dbReference>
<evidence type="ECO:0000256" key="3">
    <source>
        <dbReference type="ARBA" id="ARBA00022821"/>
    </source>
</evidence>
<dbReference type="InterPro" id="IPR032675">
    <property type="entry name" value="LRR_dom_sf"/>
</dbReference>
<dbReference type="RefSeq" id="XP_048134057.1">
    <property type="nucleotide sequence ID" value="XM_048278100.1"/>
</dbReference>
<accession>A0ABM3HBU8</accession>
<evidence type="ECO:0000256" key="2">
    <source>
        <dbReference type="ARBA" id="ARBA00022737"/>
    </source>
</evidence>
<keyword evidence="3" id="KW-0611">Plant defense</keyword>
<dbReference type="PROSITE" id="PS50082">
    <property type="entry name" value="WD_REPEATS_2"/>
    <property type="match status" value="1"/>
</dbReference>
<keyword evidence="7" id="KW-1185">Reference proteome</keyword>
<evidence type="ECO:0000256" key="5">
    <source>
        <dbReference type="SAM" id="MobiDB-lite"/>
    </source>
</evidence>
<dbReference type="InterPro" id="IPR015943">
    <property type="entry name" value="WD40/YVTN_repeat-like_dom_sf"/>
</dbReference>
<organism evidence="7 8">
    <name type="scientific">Rhodamnia argentea</name>
    <dbReference type="NCBI Taxonomy" id="178133"/>
    <lineage>
        <taxon>Eukaryota</taxon>
        <taxon>Viridiplantae</taxon>
        <taxon>Streptophyta</taxon>
        <taxon>Embryophyta</taxon>
        <taxon>Tracheophyta</taxon>
        <taxon>Spermatophyta</taxon>
        <taxon>Magnoliopsida</taxon>
        <taxon>eudicotyledons</taxon>
        <taxon>Gunneridae</taxon>
        <taxon>Pentapetalae</taxon>
        <taxon>rosids</taxon>
        <taxon>malvids</taxon>
        <taxon>Myrtales</taxon>
        <taxon>Myrtaceae</taxon>
        <taxon>Myrtoideae</taxon>
        <taxon>Myrteae</taxon>
        <taxon>Australasian group</taxon>
        <taxon>Rhodamnia</taxon>
    </lineage>
</organism>
<evidence type="ECO:0000259" key="6">
    <source>
        <dbReference type="PROSITE" id="PS50104"/>
    </source>
</evidence>
<proteinExistence type="predicted"/>
<dbReference type="PANTHER" id="PTHR11017:SF570">
    <property type="entry name" value="DISEASE RESISTANCE PROTEIN (TIR-NBS CLASS)-RELATED"/>
    <property type="match status" value="1"/>
</dbReference>